<dbReference type="PANTHER" id="PTHR46605">
    <property type="entry name" value="TUMOR NECROSIS FACTOR RECEPTOR"/>
    <property type="match status" value="1"/>
</dbReference>
<reference evidence="4 5" key="1">
    <citation type="submission" date="2024-03" db="EMBL/GenBank/DDBJ databases">
        <title>The genome assembly and annotation of the cricket Gryllus longicercus Weissman &amp; Gray.</title>
        <authorList>
            <person name="Szrajer S."/>
            <person name="Gray D."/>
            <person name="Ylla G."/>
        </authorList>
    </citation>
    <scope>NUCLEOTIDE SEQUENCE [LARGE SCALE GENOMIC DNA]</scope>
    <source>
        <strain evidence="4">DAG 2021-001</strain>
        <tissue evidence="4">Whole body minus gut</tissue>
    </source>
</reference>
<feature type="domain" description="TNFR-Cys" evidence="3">
    <location>
        <begin position="65"/>
        <end position="106"/>
    </location>
</feature>
<dbReference type="GO" id="GO:0048406">
    <property type="term" value="F:nerve growth factor binding"/>
    <property type="evidence" value="ECO:0007669"/>
    <property type="project" value="TreeGrafter"/>
</dbReference>
<keyword evidence="5" id="KW-1185">Reference proteome</keyword>
<dbReference type="SUPFAM" id="SSF57586">
    <property type="entry name" value="TNF receptor-like"/>
    <property type="match status" value="1"/>
</dbReference>
<protein>
    <recommendedName>
        <fullName evidence="3">TNFR-Cys domain-containing protein</fullName>
    </recommendedName>
</protein>
<proteinExistence type="predicted"/>
<dbReference type="GO" id="GO:0007266">
    <property type="term" value="P:Rho protein signal transduction"/>
    <property type="evidence" value="ECO:0007669"/>
    <property type="project" value="TreeGrafter"/>
</dbReference>
<dbReference type="GO" id="GO:0009986">
    <property type="term" value="C:cell surface"/>
    <property type="evidence" value="ECO:0007669"/>
    <property type="project" value="TreeGrafter"/>
</dbReference>
<dbReference type="GO" id="GO:0015026">
    <property type="term" value="F:coreceptor activity"/>
    <property type="evidence" value="ECO:0007669"/>
    <property type="project" value="TreeGrafter"/>
</dbReference>
<evidence type="ECO:0000259" key="3">
    <source>
        <dbReference type="PROSITE" id="PS50050"/>
    </source>
</evidence>
<accession>A0AAN9VPR6</accession>
<dbReference type="InterPro" id="IPR052302">
    <property type="entry name" value="Neurotrophin_rcpt-DD"/>
</dbReference>
<dbReference type="SMART" id="SM00208">
    <property type="entry name" value="TNFR"/>
    <property type="match status" value="2"/>
</dbReference>
<dbReference type="PROSITE" id="PS50050">
    <property type="entry name" value="TNFR_NGFR_2"/>
    <property type="match status" value="1"/>
</dbReference>
<gene>
    <name evidence="4" type="ORF">R5R35_002990</name>
</gene>
<keyword evidence="2" id="KW-1133">Transmembrane helix</keyword>
<dbReference type="GO" id="GO:0005035">
    <property type="term" value="F:death receptor activity"/>
    <property type="evidence" value="ECO:0007669"/>
    <property type="project" value="TreeGrafter"/>
</dbReference>
<feature type="repeat" description="TNFR-Cys" evidence="1">
    <location>
        <begin position="65"/>
        <end position="106"/>
    </location>
</feature>
<dbReference type="Gene3D" id="2.10.50.10">
    <property type="entry name" value="Tumor Necrosis Factor Receptor, subunit A, domain 2"/>
    <property type="match status" value="1"/>
</dbReference>
<dbReference type="PROSITE" id="PS00652">
    <property type="entry name" value="TNFR_NGFR_1"/>
    <property type="match status" value="1"/>
</dbReference>
<name>A0AAN9VPR6_9ORTH</name>
<dbReference type="EMBL" id="JAZDUA010000081">
    <property type="protein sequence ID" value="KAK7869044.1"/>
    <property type="molecule type" value="Genomic_DNA"/>
</dbReference>
<evidence type="ECO:0000313" key="4">
    <source>
        <dbReference type="EMBL" id="KAK7869044.1"/>
    </source>
</evidence>
<evidence type="ECO:0000256" key="1">
    <source>
        <dbReference type="PROSITE-ProRule" id="PRU00206"/>
    </source>
</evidence>
<dbReference type="PANTHER" id="PTHR46605:SF1">
    <property type="entry name" value="DEATH DOMAIN-CONTAINING MEMBRANE PROTEIN NRADD"/>
    <property type="match status" value="1"/>
</dbReference>
<sequence length="140" mass="15383">MAALWGLLVRWAPLLIVMGALLLQGGAWGRPRLRHAHRKWRCTKCPPGWGVLQACSAEADTVCEQCAAGRAYSPHHSFRSPCWLCSRCGGGLFEAHPCRPAADTVCDDCARAGVVPNDDFFRKCNVTLPPPLSFPANWLR</sequence>
<feature type="disulfide bond" evidence="1">
    <location>
        <begin position="88"/>
        <end position="106"/>
    </location>
</feature>
<keyword evidence="1" id="KW-1015">Disulfide bond</keyword>
<feature type="transmembrane region" description="Helical" evidence="2">
    <location>
        <begin position="12"/>
        <end position="29"/>
    </location>
</feature>
<dbReference type="Proteomes" id="UP001378592">
    <property type="component" value="Unassembled WGS sequence"/>
</dbReference>
<comment type="caution">
    <text evidence="4">The sequence shown here is derived from an EMBL/GenBank/DDBJ whole genome shotgun (WGS) entry which is preliminary data.</text>
</comment>
<comment type="caution">
    <text evidence="1">Lacks conserved residue(s) required for the propagation of feature annotation.</text>
</comment>
<dbReference type="Pfam" id="PF00020">
    <property type="entry name" value="TNFR_c6"/>
    <property type="match status" value="2"/>
</dbReference>
<evidence type="ECO:0000313" key="5">
    <source>
        <dbReference type="Proteomes" id="UP001378592"/>
    </source>
</evidence>
<organism evidence="4 5">
    <name type="scientific">Gryllus longicercus</name>
    <dbReference type="NCBI Taxonomy" id="2509291"/>
    <lineage>
        <taxon>Eukaryota</taxon>
        <taxon>Metazoa</taxon>
        <taxon>Ecdysozoa</taxon>
        <taxon>Arthropoda</taxon>
        <taxon>Hexapoda</taxon>
        <taxon>Insecta</taxon>
        <taxon>Pterygota</taxon>
        <taxon>Neoptera</taxon>
        <taxon>Polyneoptera</taxon>
        <taxon>Orthoptera</taxon>
        <taxon>Ensifera</taxon>
        <taxon>Gryllidea</taxon>
        <taxon>Grylloidea</taxon>
        <taxon>Gryllidae</taxon>
        <taxon>Gryllinae</taxon>
        <taxon>Gryllus</taxon>
    </lineage>
</organism>
<feature type="disulfide bond" evidence="1">
    <location>
        <begin position="85"/>
        <end position="98"/>
    </location>
</feature>
<dbReference type="GO" id="GO:0005886">
    <property type="term" value="C:plasma membrane"/>
    <property type="evidence" value="ECO:0007669"/>
    <property type="project" value="TreeGrafter"/>
</dbReference>
<keyword evidence="2" id="KW-0812">Transmembrane</keyword>
<evidence type="ECO:0000256" key="2">
    <source>
        <dbReference type="SAM" id="Phobius"/>
    </source>
</evidence>
<dbReference type="AlphaFoldDB" id="A0AAN9VPR6"/>
<keyword evidence="2" id="KW-0472">Membrane</keyword>
<dbReference type="InterPro" id="IPR001368">
    <property type="entry name" value="TNFR/NGFR_Cys_rich_reg"/>
</dbReference>